<dbReference type="KEGG" id="aco:Amico_1667"/>
<dbReference type="CDD" id="cd03258">
    <property type="entry name" value="ABC_MetN_methionine_transporter"/>
    <property type="match status" value="1"/>
</dbReference>
<dbReference type="GO" id="GO:0005886">
    <property type="term" value="C:plasma membrane"/>
    <property type="evidence" value="ECO:0007669"/>
    <property type="project" value="UniProtKB-ARBA"/>
</dbReference>
<dbReference type="GO" id="GO:0016887">
    <property type="term" value="F:ATP hydrolysis activity"/>
    <property type="evidence" value="ECO:0007669"/>
    <property type="project" value="InterPro"/>
</dbReference>
<comment type="similarity">
    <text evidence="1">Belongs to the ABC transporter superfamily.</text>
</comment>
<keyword evidence="5" id="KW-0067">ATP-binding</keyword>
<keyword evidence="2" id="KW-0813">Transport</keyword>
<sequence length="337" mass="37120">MISIQNLYKTYPCEGGDFEALRNVSINIQSGEIFGIIGLSGAGKSTLLRTLNRLEEPSSGSICIGDTDITRLSTPELRKLRRRVGMIFQHFNLLTSRTVFQNVAFPLEIEKWETDAISKRVTEVLDLVDLSDKAQSYPSQLSGGQKQRVGIARALANNPSLLLCDEATSALDPKTTQSILALLDEINRKLGITIVLVTHEMGVIRQICHRVAVLEHGQVVELGAVKDVFMKPQSKTAREFLCHLPRTTYDFENLPQEKGKPVAIFAFNGEMAEQPVISQAIKKSGAEINILSGEIDHLHSSRIGNLTVQLKGSPAEISTALSFIRSKNVEVDVVWNG</sequence>
<feature type="domain" description="ABC transporter" evidence="9">
    <location>
        <begin position="2"/>
        <end position="241"/>
    </location>
</feature>
<proteinExistence type="inferred from homology"/>
<evidence type="ECO:0000256" key="1">
    <source>
        <dbReference type="ARBA" id="ARBA00005417"/>
    </source>
</evidence>
<reference evidence="10 11" key="1">
    <citation type="journal article" date="2010" name="Stand. Genomic Sci.">
        <title>Complete genome sequence of Aminobacterium colombiense type strain (ALA-1).</title>
        <authorList>
            <person name="Chertkov O."/>
            <person name="Sikorski J."/>
            <person name="Brambilla E."/>
            <person name="Lapidus A."/>
            <person name="Copeland A."/>
            <person name="Glavina Del Rio T."/>
            <person name="Nolan M."/>
            <person name="Lucas S."/>
            <person name="Tice H."/>
            <person name="Cheng J.F."/>
            <person name="Han C."/>
            <person name="Detter J.C."/>
            <person name="Bruce D."/>
            <person name="Tapia R."/>
            <person name="Goodwin L."/>
            <person name="Pitluck S."/>
            <person name="Liolios K."/>
            <person name="Ivanova N."/>
            <person name="Mavromatis K."/>
            <person name="Ovchinnikova G."/>
            <person name="Pati A."/>
            <person name="Chen A."/>
            <person name="Palaniappan K."/>
            <person name="Land M."/>
            <person name="Hauser L."/>
            <person name="Chang Y.J."/>
            <person name="Jeffries C.D."/>
            <person name="Spring S."/>
            <person name="Rohde M."/>
            <person name="Goker M."/>
            <person name="Bristow J."/>
            <person name="Eisen J.A."/>
            <person name="Markowitz V."/>
            <person name="Hugenholtz P."/>
            <person name="Kyrpides N.C."/>
            <person name="Klenk H.P."/>
        </authorList>
    </citation>
    <scope>NUCLEOTIDE SEQUENCE [LARGE SCALE GENOMIC DNA]</scope>
    <source>
        <strain evidence="11">DSM 12261 / ALA-1</strain>
    </source>
</reference>
<dbReference type="AlphaFoldDB" id="D5EGV1"/>
<dbReference type="InterPro" id="IPR027417">
    <property type="entry name" value="P-loop_NTPase"/>
</dbReference>
<evidence type="ECO:0000256" key="6">
    <source>
        <dbReference type="ARBA" id="ARBA00022967"/>
    </source>
</evidence>
<evidence type="ECO:0000259" key="9">
    <source>
        <dbReference type="PROSITE" id="PS50893"/>
    </source>
</evidence>
<dbReference type="STRING" id="572547.Amico_1667"/>
<dbReference type="Gene3D" id="3.30.70.260">
    <property type="match status" value="1"/>
</dbReference>
<dbReference type="SMART" id="SM00382">
    <property type="entry name" value="AAA"/>
    <property type="match status" value="1"/>
</dbReference>
<evidence type="ECO:0000256" key="7">
    <source>
        <dbReference type="ARBA" id="ARBA00022970"/>
    </source>
</evidence>
<dbReference type="GO" id="GO:0006865">
    <property type="term" value="P:amino acid transport"/>
    <property type="evidence" value="ECO:0007669"/>
    <property type="project" value="UniProtKB-KW"/>
</dbReference>
<keyword evidence="11" id="KW-1185">Reference proteome</keyword>
<evidence type="ECO:0000313" key="10">
    <source>
        <dbReference type="EMBL" id="ADE57783.1"/>
    </source>
</evidence>
<dbReference type="Pfam" id="PF00005">
    <property type="entry name" value="ABC_tran"/>
    <property type="match status" value="1"/>
</dbReference>
<dbReference type="SUPFAM" id="SSF55021">
    <property type="entry name" value="ACT-like"/>
    <property type="match status" value="1"/>
</dbReference>
<keyword evidence="7" id="KW-0029">Amino-acid transport</keyword>
<dbReference type="Gene3D" id="3.40.50.300">
    <property type="entry name" value="P-loop containing nucleotide triphosphate hydrolases"/>
    <property type="match status" value="1"/>
</dbReference>
<evidence type="ECO:0000256" key="2">
    <source>
        <dbReference type="ARBA" id="ARBA00022448"/>
    </source>
</evidence>
<evidence type="ECO:0000313" key="11">
    <source>
        <dbReference type="Proteomes" id="UP000002366"/>
    </source>
</evidence>
<dbReference type="HOGENOM" id="CLU_000604_1_3_0"/>
<dbReference type="PROSITE" id="PS00211">
    <property type="entry name" value="ABC_TRANSPORTER_1"/>
    <property type="match status" value="1"/>
</dbReference>
<evidence type="ECO:0000256" key="5">
    <source>
        <dbReference type="ARBA" id="ARBA00022840"/>
    </source>
</evidence>
<evidence type="ECO:0000256" key="8">
    <source>
        <dbReference type="ARBA" id="ARBA00023136"/>
    </source>
</evidence>
<keyword evidence="8" id="KW-0472">Membrane</keyword>
<dbReference type="FunFam" id="3.40.50.300:FF:000056">
    <property type="entry name" value="Cell division ATP-binding protein FtsE"/>
    <property type="match status" value="1"/>
</dbReference>
<dbReference type="GO" id="GO:0005524">
    <property type="term" value="F:ATP binding"/>
    <property type="evidence" value="ECO:0007669"/>
    <property type="project" value="UniProtKB-KW"/>
</dbReference>
<dbReference type="Proteomes" id="UP000002366">
    <property type="component" value="Chromosome"/>
</dbReference>
<dbReference type="InterPro" id="IPR050086">
    <property type="entry name" value="MetN_ABC_transporter-like"/>
</dbReference>
<dbReference type="OrthoDB" id="9772862at2"/>
<keyword evidence="3" id="KW-1003">Cell membrane</keyword>
<dbReference type="eggNOG" id="COG1135">
    <property type="taxonomic scope" value="Bacteria"/>
</dbReference>
<dbReference type="SMART" id="SM00930">
    <property type="entry name" value="NIL"/>
    <property type="match status" value="1"/>
</dbReference>
<dbReference type="InterPro" id="IPR017871">
    <property type="entry name" value="ABC_transporter-like_CS"/>
</dbReference>
<dbReference type="PROSITE" id="PS50893">
    <property type="entry name" value="ABC_TRANSPORTER_2"/>
    <property type="match status" value="1"/>
</dbReference>
<dbReference type="EMBL" id="CP001997">
    <property type="protein sequence ID" value="ADE57783.1"/>
    <property type="molecule type" value="Genomic_DNA"/>
</dbReference>
<protein>
    <submittedName>
        <fullName evidence="10">ABC transporter related protein</fullName>
    </submittedName>
</protein>
<accession>D5EGV1</accession>
<dbReference type="InterPro" id="IPR045865">
    <property type="entry name" value="ACT-like_dom_sf"/>
</dbReference>
<dbReference type="RefSeq" id="WP_013049045.1">
    <property type="nucleotide sequence ID" value="NC_014011.1"/>
</dbReference>
<gene>
    <name evidence="10" type="ordered locus">Amico_1667</name>
</gene>
<dbReference type="InterPro" id="IPR003593">
    <property type="entry name" value="AAA+_ATPase"/>
</dbReference>
<dbReference type="InterPro" id="IPR003439">
    <property type="entry name" value="ABC_transporter-like_ATP-bd"/>
</dbReference>
<keyword evidence="4" id="KW-0547">Nucleotide-binding</keyword>
<name>D5EGV1_AMICL</name>
<keyword evidence="6" id="KW-1278">Translocase</keyword>
<evidence type="ECO:0000256" key="4">
    <source>
        <dbReference type="ARBA" id="ARBA00022741"/>
    </source>
</evidence>
<dbReference type="PANTHER" id="PTHR43166">
    <property type="entry name" value="AMINO ACID IMPORT ATP-BINDING PROTEIN"/>
    <property type="match status" value="1"/>
</dbReference>
<organism evidence="10 11">
    <name type="scientific">Aminobacterium colombiense (strain DSM 12261 / ALA-1)</name>
    <dbReference type="NCBI Taxonomy" id="572547"/>
    <lineage>
        <taxon>Bacteria</taxon>
        <taxon>Thermotogati</taxon>
        <taxon>Synergistota</taxon>
        <taxon>Synergistia</taxon>
        <taxon>Synergistales</taxon>
        <taxon>Aminobacteriaceae</taxon>
        <taxon>Aminobacterium</taxon>
    </lineage>
</organism>
<dbReference type="SUPFAM" id="SSF52540">
    <property type="entry name" value="P-loop containing nucleoside triphosphate hydrolases"/>
    <property type="match status" value="1"/>
</dbReference>
<dbReference type="PANTHER" id="PTHR43166:SF30">
    <property type="entry name" value="METHIONINE IMPORT ATP-BINDING PROTEIN METN"/>
    <property type="match status" value="1"/>
</dbReference>
<dbReference type="Pfam" id="PF09383">
    <property type="entry name" value="NIL"/>
    <property type="match status" value="1"/>
</dbReference>
<dbReference type="InterPro" id="IPR018449">
    <property type="entry name" value="NIL_domain"/>
</dbReference>
<evidence type="ECO:0000256" key="3">
    <source>
        <dbReference type="ARBA" id="ARBA00022475"/>
    </source>
</evidence>
<dbReference type="InterPro" id="IPR041701">
    <property type="entry name" value="MetN_ABC"/>
</dbReference>